<evidence type="ECO:0000259" key="1">
    <source>
        <dbReference type="Pfam" id="PF12705"/>
    </source>
</evidence>
<dbReference type="InterPro" id="IPR027417">
    <property type="entry name" value="P-loop_NTPase"/>
</dbReference>
<dbReference type="InterPro" id="IPR011604">
    <property type="entry name" value="PDDEXK-like_dom_sf"/>
</dbReference>
<dbReference type="SUPFAM" id="SSF52540">
    <property type="entry name" value="P-loop containing nucleoside triphosphate hydrolases"/>
    <property type="match status" value="1"/>
</dbReference>
<dbReference type="SUPFAM" id="SSF52980">
    <property type="entry name" value="Restriction endonuclease-like"/>
    <property type="match status" value="1"/>
</dbReference>
<accession>A0A918TQX0</accession>
<comment type="caution">
    <text evidence="2">The sequence shown here is derived from an EMBL/GenBank/DDBJ whole genome shotgun (WGS) entry which is preliminary data.</text>
</comment>
<dbReference type="AlphaFoldDB" id="A0A918TQX0"/>
<protein>
    <submittedName>
        <fullName evidence="2">Nuclease</fullName>
    </submittedName>
</protein>
<evidence type="ECO:0000313" key="3">
    <source>
        <dbReference type="Proteomes" id="UP000644507"/>
    </source>
</evidence>
<reference evidence="2" key="2">
    <citation type="submission" date="2020-09" db="EMBL/GenBank/DDBJ databases">
        <authorList>
            <person name="Sun Q."/>
            <person name="Kim S."/>
        </authorList>
    </citation>
    <scope>NUCLEOTIDE SEQUENCE</scope>
    <source>
        <strain evidence="2">KCTC 12988</strain>
    </source>
</reference>
<name>A0A918TQX0_9BACT</name>
<sequence>MAAQQQSELDLFASPRRDVGIHFLGWDRPLLPLAVEFLAQGWQEGPLDLTHLAVVVPTRNASRRLRESLALFAATRNAGVLPPVILNPDDLLSLISGASPQDESPVPPPATASKAESLLAWIKVLLDTDLETVRNLFPVEPVEKNFSWGLRTARELMQVQSLLGEGAHNTSYAAKVLASHDLEPERWEEFSQLERAFFRQLEKEGRLPRAMLRRQAVESPVLPPECTQLFLIGLPDPPPALIPLVEKIAERLPVQVIVHAPEPSAPQFDEWGRPLAIWNDRHQEIPDHAIHQGANPTEQAEKVCERLARYEQPHLVAAVGVPDAEVVAPLQKSLAARGLSSFDPAGEAMSRQGLSHLLRTLRDLVSSRSLGTLRELLRIPGVAEAAGSFQVPDGSSAYPPTAILQAFDKFHEAHLCSTMDEAWGILEHVKDDKGPLTRTLQWTQEALRNLEYEPLEKALPQVLEDIYQHTNLAKDEEFSAAAQLLHRVLDEVAALSFAGQGPTERFQLFLTILEEQVLASKRHADAIELPGWLELAWEDAPHLVVTGCNDGLVPETIQGHPWLPDQARRLLGLRHNATRQARDAYLLASLLASRENDGQVDLIFGRTNSKGDPLRPSRLLLATPPEVLHERVNLLFRDSISATDPLPWKMGWQLTPPAPDPEQFQRISVTAFSSYLNCPFRFYLQHGLKMNALDLERMELNARDFGNVMHDVLEEFAKGGAANSESAREIAECFEDLLSDHLTKKYGTRLSAPLLIQASSMRQRLGWWAHQEAQQRQAGWSILETETYLAPKEDPFRIGGMIIKGKIDRIESHPDEGLRILDFKTKKKPTPVDEAHLRNARRDEDLSALPDWMKATYKGKEKCWTNLQIPLYLLALRDRYPNQPRTAGYVQLGAAMGDVHLNLWEELDAELLESAGNCALGIIENIQNEVFWPPAEKSKFDDFADLLFGDPKSAINAVNLKKEANDEE</sequence>
<dbReference type="Pfam" id="PF12705">
    <property type="entry name" value="PDDEXK_1"/>
    <property type="match status" value="1"/>
</dbReference>
<dbReference type="InterPro" id="IPR038726">
    <property type="entry name" value="PDDEXK_AddAB-type"/>
</dbReference>
<dbReference type="InterPro" id="IPR011335">
    <property type="entry name" value="Restrct_endonuc-II-like"/>
</dbReference>
<dbReference type="RefSeq" id="WP_189570056.1">
    <property type="nucleotide sequence ID" value="NZ_BMXI01000009.1"/>
</dbReference>
<proteinExistence type="predicted"/>
<dbReference type="EMBL" id="BMXI01000009">
    <property type="protein sequence ID" value="GHC55407.1"/>
    <property type="molecule type" value="Genomic_DNA"/>
</dbReference>
<dbReference type="Proteomes" id="UP000644507">
    <property type="component" value="Unassembled WGS sequence"/>
</dbReference>
<evidence type="ECO:0000313" key="2">
    <source>
        <dbReference type="EMBL" id="GHC55407.1"/>
    </source>
</evidence>
<feature type="domain" description="PD-(D/E)XK endonuclease-like" evidence="1">
    <location>
        <begin position="666"/>
        <end position="929"/>
    </location>
</feature>
<gene>
    <name evidence="2" type="ORF">GCM10007100_22470</name>
</gene>
<keyword evidence="3" id="KW-1185">Reference proteome</keyword>
<reference evidence="2" key="1">
    <citation type="journal article" date="2014" name="Int. J. Syst. Evol. Microbiol.">
        <title>Complete genome sequence of Corynebacterium casei LMG S-19264T (=DSM 44701T), isolated from a smear-ripened cheese.</title>
        <authorList>
            <consortium name="US DOE Joint Genome Institute (JGI-PGF)"/>
            <person name="Walter F."/>
            <person name="Albersmeier A."/>
            <person name="Kalinowski J."/>
            <person name="Ruckert C."/>
        </authorList>
    </citation>
    <scope>NUCLEOTIDE SEQUENCE</scope>
    <source>
        <strain evidence="2">KCTC 12988</strain>
    </source>
</reference>
<dbReference type="Gene3D" id="3.90.320.10">
    <property type="match status" value="1"/>
</dbReference>
<organism evidence="2 3">
    <name type="scientific">Roseibacillus persicicus</name>
    <dbReference type="NCBI Taxonomy" id="454148"/>
    <lineage>
        <taxon>Bacteria</taxon>
        <taxon>Pseudomonadati</taxon>
        <taxon>Verrucomicrobiota</taxon>
        <taxon>Verrucomicrobiia</taxon>
        <taxon>Verrucomicrobiales</taxon>
        <taxon>Verrucomicrobiaceae</taxon>
        <taxon>Roseibacillus</taxon>
    </lineage>
</organism>